<evidence type="ECO:0000313" key="3">
    <source>
        <dbReference type="Proteomes" id="UP000005239"/>
    </source>
</evidence>
<name>A0A2A6BRT0_PRIPA</name>
<accession>A0A2A6BRT0</accession>
<evidence type="ECO:0000313" key="2">
    <source>
        <dbReference type="EnsemblMetazoa" id="PPA45823.1"/>
    </source>
</evidence>
<organism evidence="2 3">
    <name type="scientific">Pristionchus pacificus</name>
    <name type="common">Parasitic nematode worm</name>
    <dbReference type="NCBI Taxonomy" id="54126"/>
    <lineage>
        <taxon>Eukaryota</taxon>
        <taxon>Metazoa</taxon>
        <taxon>Ecdysozoa</taxon>
        <taxon>Nematoda</taxon>
        <taxon>Chromadorea</taxon>
        <taxon>Rhabditida</taxon>
        <taxon>Rhabditina</taxon>
        <taxon>Diplogasteromorpha</taxon>
        <taxon>Diplogasteroidea</taxon>
        <taxon>Neodiplogasteridae</taxon>
        <taxon>Pristionchus</taxon>
    </lineage>
</organism>
<proteinExistence type="predicted"/>
<feature type="region of interest" description="Disordered" evidence="1">
    <location>
        <begin position="26"/>
        <end position="60"/>
    </location>
</feature>
<feature type="compositionally biased region" description="Polar residues" evidence="1">
    <location>
        <begin position="38"/>
        <end position="49"/>
    </location>
</feature>
<gene>
    <name evidence="2" type="primary">WBGene00284192</name>
</gene>
<accession>A0A8R1Z8R0</accession>
<evidence type="ECO:0000256" key="1">
    <source>
        <dbReference type="SAM" id="MobiDB-lite"/>
    </source>
</evidence>
<keyword evidence="3" id="KW-1185">Reference proteome</keyword>
<reference evidence="3" key="1">
    <citation type="journal article" date="2008" name="Nat. Genet.">
        <title>The Pristionchus pacificus genome provides a unique perspective on nematode lifestyle and parasitism.</title>
        <authorList>
            <person name="Dieterich C."/>
            <person name="Clifton S.W."/>
            <person name="Schuster L.N."/>
            <person name="Chinwalla A."/>
            <person name="Delehaunty K."/>
            <person name="Dinkelacker I."/>
            <person name="Fulton L."/>
            <person name="Fulton R."/>
            <person name="Godfrey J."/>
            <person name="Minx P."/>
            <person name="Mitreva M."/>
            <person name="Roeseler W."/>
            <person name="Tian H."/>
            <person name="Witte H."/>
            <person name="Yang S.P."/>
            <person name="Wilson R.K."/>
            <person name="Sommer R.J."/>
        </authorList>
    </citation>
    <scope>NUCLEOTIDE SEQUENCE [LARGE SCALE GENOMIC DNA]</scope>
    <source>
        <strain evidence="3">PS312</strain>
    </source>
</reference>
<reference evidence="2" key="2">
    <citation type="submission" date="2022-06" db="UniProtKB">
        <authorList>
            <consortium name="EnsemblMetazoa"/>
        </authorList>
    </citation>
    <scope>IDENTIFICATION</scope>
    <source>
        <strain evidence="2">PS312</strain>
    </source>
</reference>
<sequence>MYYYCKFGEYGSLLLQSVRDRSIESEKGAGKYDGELGANSSKISSSNRGFESAFPKTSAH</sequence>
<dbReference type="AlphaFoldDB" id="A0A2A6BRT0"/>
<protein>
    <submittedName>
        <fullName evidence="2">Uncharacterized protein</fullName>
    </submittedName>
</protein>
<dbReference type="Proteomes" id="UP000005239">
    <property type="component" value="Unassembled WGS sequence"/>
</dbReference>
<dbReference type="EnsemblMetazoa" id="PPA45823.1">
    <property type="protein sequence ID" value="PPA45823.1"/>
    <property type="gene ID" value="WBGene00284192"/>
</dbReference>